<reference evidence="2" key="1">
    <citation type="journal article" date="2019" name="Int. J. Syst. Evol. Microbiol.">
        <title>The Global Catalogue of Microorganisms (GCM) 10K type strain sequencing project: providing services to taxonomists for standard genome sequencing and annotation.</title>
        <authorList>
            <consortium name="The Broad Institute Genomics Platform"/>
            <consortium name="The Broad Institute Genome Sequencing Center for Infectious Disease"/>
            <person name="Wu L."/>
            <person name="Ma J."/>
        </authorList>
    </citation>
    <scope>NUCLEOTIDE SEQUENCE [LARGE SCALE GENOMIC DNA]</scope>
    <source>
        <strain evidence="2">CGMCC 4.7330</strain>
    </source>
</reference>
<accession>A0ABV8DMW0</accession>
<dbReference type="PANTHER" id="PTHR45527">
    <property type="entry name" value="NONRIBOSOMAL PEPTIDE SYNTHETASE"/>
    <property type="match status" value="1"/>
</dbReference>
<keyword evidence="2" id="KW-1185">Reference proteome</keyword>
<gene>
    <name evidence="1" type="ORF">ACFO0B_03150</name>
</gene>
<dbReference type="EMBL" id="JBHSAX010000003">
    <property type="protein sequence ID" value="MFC3960981.1"/>
    <property type="molecule type" value="Genomic_DNA"/>
</dbReference>
<sequence length="427" mass="45690">MRVTTADRFAPAPGIFVEYRPESGPGEPSPVPPSFNQAVHLAGGGNIWLAAVFDVPGPVDHARLAAAYRALITRHGTLRSSFAPGPVRLRHPVPAVMHRLPGVPVAALPALLDERCGAFGHPSYLLGVIDRPDVATVLCAFDHAHVDGYSIALVIDDLRRLYSGETLPPTGDFVDHCAEQARLAVAPDDPRLRGWRSFFGPGGVRPPEFPLDLGVAPGETAPQSVELRMLLDGAGAERFDEWCRELGARPFAGALAALAHATHACGGPDRLRLVFPMHTRHDERWRAALGWFTTNVPVEIPALPDPAAATREAATAVRAAIALGTLPLGAVLPHLGGLALRRGDIFMVSWIDYRTLPGAAHHDAIGARHISAVGRADDAQFWFSRTDSGLALRIRHPDTATAGATIARLTDQLAEALTGRTRLLTRT</sequence>
<evidence type="ECO:0000313" key="1">
    <source>
        <dbReference type="EMBL" id="MFC3960981.1"/>
    </source>
</evidence>
<protein>
    <submittedName>
        <fullName evidence="1">Peptide synthase</fullName>
    </submittedName>
</protein>
<dbReference type="RefSeq" id="WP_378610745.1">
    <property type="nucleotide sequence ID" value="NZ_JBHSAX010000003.1"/>
</dbReference>
<organism evidence="1 2">
    <name type="scientific">Nocardia jiangsuensis</name>
    <dbReference type="NCBI Taxonomy" id="1691563"/>
    <lineage>
        <taxon>Bacteria</taxon>
        <taxon>Bacillati</taxon>
        <taxon>Actinomycetota</taxon>
        <taxon>Actinomycetes</taxon>
        <taxon>Mycobacteriales</taxon>
        <taxon>Nocardiaceae</taxon>
        <taxon>Nocardia</taxon>
    </lineage>
</organism>
<dbReference type="InterPro" id="IPR023213">
    <property type="entry name" value="CAT-like_dom_sf"/>
</dbReference>
<proteinExistence type="predicted"/>
<evidence type="ECO:0000313" key="2">
    <source>
        <dbReference type="Proteomes" id="UP001595696"/>
    </source>
</evidence>
<dbReference type="Gene3D" id="3.30.559.30">
    <property type="entry name" value="Nonribosomal peptide synthetase, condensation domain"/>
    <property type="match status" value="1"/>
</dbReference>
<dbReference type="PANTHER" id="PTHR45527:SF1">
    <property type="entry name" value="FATTY ACID SYNTHASE"/>
    <property type="match status" value="1"/>
</dbReference>
<dbReference type="Proteomes" id="UP001595696">
    <property type="component" value="Unassembled WGS sequence"/>
</dbReference>
<name>A0ABV8DMW0_9NOCA</name>
<comment type="caution">
    <text evidence="1">The sequence shown here is derived from an EMBL/GenBank/DDBJ whole genome shotgun (WGS) entry which is preliminary data.</text>
</comment>
<dbReference type="Gene3D" id="3.30.559.10">
    <property type="entry name" value="Chloramphenicol acetyltransferase-like domain"/>
    <property type="match status" value="1"/>
</dbReference>
<dbReference type="SUPFAM" id="SSF52777">
    <property type="entry name" value="CoA-dependent acyltransferases"/>
    <property type="match status" value="2"/>
</dbReference>